<evidence type="ECO:0000313" key="3">
    <source>
        <dbReference type="EMBL" id="MBB3038072.1"/>
    </source>
</evidence>
<feature type="compositionally biased region" description="Low complexity" evidence="1">
    <location>
        <begin position="40"/>
        <end position="50"/>
    </location>
</feature>
<dbReference type="EMBL" id="JACHWS010000002">
    <property type="protein sequence ID" value="MBB3038072.1"/>
    <property type="molecule type" value="Genomic_DNA"/>
</dbReference>
<dbReference type="PROSITE" id="PS51257">
    <property type="entry name" value="PROKAR_LIPOPROTEIN"/>
    <property type="match status" value="1"/>
</dbReference>
<feature type="signal peptide" evidence="2">
    <location>
        <begin position="1"/>
        <end position="24"/>
    </location>
</feature>
<keyword evidence="4" id="KW-1185">Reference proteome</keyword>
<dbReference type="Proteomes" id="UP000567922">
    <property type="component" value="Unassembled WGS sequence"/>
</dbReference>
<organism evidence="3 4">
    <name type="scientific">Hoyosella altamirensis</name>
    <dbReference type="NCBI Taxonomy" id="616997"/>
    <lineage>
        <taxon>Bacteria</taxon>
        <taxon>Bacillati</taxon>
        <taxon>Actinomycetota</taxon>
        <taxon>Actinomycetes</taxon>
        <taxon>Mycobacteriales</taxon>
        <taxon>Hoyosellaceae</taxon>
        <taxon>Hoyosella</taxon>
    </lineage>
</organism>
<gene>
    <name evidence="3" type="ORF">FHU29_002521</name>
</gene>
<name>A0A839RMC4_9ACTN</name>
<feature type="compositionally biased region" description="Pro residues" evidence="1">
    <location>
        <begin position="29"/>
        <end position="39"/>
    </location>
</feature>
<feature type="chain" id="PRO_5039680962" evidence="2">
    <location>
        <begin position="25"/>
        <end position="66"/>
    </location>
</feature>
<proteinExistence type="predicted"/>
<dbReference type="RefSeq" id="WP_064439953.1">
    <property type="nucleotide sequence ID" value="NZ_BDDI01000006.1"/>
</dbReference>
<evidence type="ECO:0000256" key="1">
    <source>
        <dbReference type="SAM" id="MobiDB-lite"/>
    </source>
</evidence>
<comment type="caution">
    <text evidence="3">The sequence shown here is derived from an EMBL/GenBank/DDBJ whole genome shotgun (WGS) entry which is preliminary data.</text>
</comment>
<keyword evidence="2" id="KW-0732">Signal</keyword>
<sequence>MSKHGSARRTSVLALLLLCGGLTACAPSAPTPQETPTPTPTETVVPQVEESAGEVEQLPLTLERAD</sequence>
<dbReference type="AlphaFoldDB" id="A0A839RMC4"/>
<evidence type="ECO:0000313" key="4">
    <source>
        <dbReference type="Proteomes" id="UP000567922"/>
    </source>
</evidence>
<feature type="region of interest" description="Disordered" evidence="1">
    <location>
        <begin position="27"/>
        <end position="66"/>
    </location>
</feature>
<accession>A0A839RMC4</accession>
<protein>
    <submittedName>
        <fullName evidence="3">Uncharacterized protein</fullName>
    </submittedName>
</protein>
<reference evidence="3 4" key="1">
    <citation type="submission" date="2020-08" db="EMBL/GenBank/DDBJ databases">
        <title>Sequencing the genomes of 1000 actinobacteria strains.</title>
        <authorList>
            <person name="Klenk H.-P."/>
        </authorList>
    </citation>
    <scope>NUCLEOTIDE SEQUENCE [LARGE SCALE GENOMIC DNA]</scope>
    <source>
        <strain evidence="3 4">DSM 45258</strain>
    </source>
</reference>
<evidence type="ECO:0000256" key="2">
    <source>
        <dbReference type="SAM" id="SignalP"/>
    </source>
</evidence>